<reference evidence="2 3" key="2">
    <citation type="submission" date="2024-07" db="EMBL/GenBank/DDBJ databases">
        <authorList>
            <person name="Akdeniz Z."/>
        </authorList>
    </citation>
    <scope>NUCLEOTIDE SEQUENCE [LARGE SCALE GENOMIC DNA]</scope>
</reference>
<sequence>MQKSILQCFSFSYNKICSEYVQYHHQSPKIIKHLIDFLGSQQEPTCYWIIIGNDTTVHPESLAALRQVGIEDSWLYQQVGIQLQRTNICHKILHYHVGVKIVRKINIRTPSLYIIIAIRLQYIL</sequence>
<dbReference type="AlphaFoldDB" id="A0AA86TWQ1"/>
<dbReference type="Proteomes" id="UP001642409">
    <property type="component" value="Unassembled WGS sequence"/>
</dbReference>
<evidence type="ECO:0000313" key="2">
    <source>
        <dbReference type="EMBL" id="CAL6023491.1"/>
    </source>
</evidence>
<name>A0AA86TWQ1_9EUKA</name>
<protein>
    <submittedName>
        <fullName evidence="2">Hypothetical_protein</fullName>
    </submittedName>
</protein>
<dbReference type="EMBL" id="CATOUU010000302">
    <property type="protein sequence ID" value="CAI9924148.1"/>
    <property type="molecule type" value="Genomic_DNA"/>
</dbReference>
<organism evidence="1">
    <name type="scientific">Hexamita inflata</name>
    <dbReference type="NCBI Taxonomy" id="28002"/>
    <lineage>
        <taxon>Eukaryota</taxon>
        <taxon>Metamonada</taxon>
        <taxon>Diplomonadida</taxon>
        <taxon>Hexamitidae</taxon>
        <taxon>Hexamitinae</taxon>
        <taxon>Hexamita</taxon>
    </lineage>
</organism>
<reference evidence="1" key="1">
    <citation type="submission" date="2023-06" db="EMBL/GenBank/DDBJ databases">
        <authorList>
            <person name="Kurt Z."/>
        </authorList>
    </citation>
    <scope>NUCLEOTIDE SEQUENCE</scope>
</reference>
<evidence type="ECO:0000313" key="3">
    <source>
        <dbReference type="Proteomes" id="UP001642409"/>
    </source>
</evidence>
<gene>
    <name evidence="1" type="ORF">HINF_LOCUS11793</name>
    <name evidence="2" type="ORF">HINF_LOCUS29161</name>
</gene>
<keyword evidence="3" id="KW-1185">Reference proteome</keyword>
<proteinExistence type="predicted"/>
<dbReference type="EMBL" id="CAXDID020000093">
    <property type="protein sequence ID" value="CAL6023491.1"/>
    <property type="molecule type" value="Genomic_DNA"/>
</dbReference>
<comment type="caution">
    <text evidence="1">The sequence shown here is derived from an EMBL/GenBank/DDBJ whole genome shotgun (WGS) entry which is preliminary data.</text>
</comment>
<accession>A0AA86TWQ1</accession>
<evidence type="ECO:0000313" key="1">
    <source>
        <dbReference type="EMBL" id="CAI9924148.1"/>
    </source>
</evidence>